<feature type="domain" description="TadE-like" evidence="3">
    <location>
        <begin position="85"/>
        <end position="127"/>
    </location>
</feature>
<gene>
    <name evidence="4" type="ORF">OGH68_23480</name>
</gene>
<evidence type="ECO:0000256" key="1">
    <source>
        <dbReference type="SAM" id="MobiDB-lite"/>
    </source>
</evidence>
<dbReference type="EMBL" id="CP107567">
    <property type="protein sequence ID" value="UYQ64135.1"/>
    <property type="molecule type" value="Genomic_DNA"/>
</dbReference>
<feature type="transmembrane region" description="Helical" evidence="2">
    <location>
        <begin position="94"/>
        <end position="115"/>
    </location>
</feature>
<sequence length="197" mass="20391">MRSRVRADGRVSRTRATGGDVAEAGALRTARVSRTARASGTARVSRLARASGTARAPRAARLAPTACTSRTTRVSRRCAIRGDRGQSAIEYGGWLFLLLFVMTIAVQVGLAVYAAQQAGTAARAAARVASRADATTSGVSAGQQALSSWLEADVVTREGGDAVTADVTVVIPQVVPGVSFGTVTKSATMPLDEESTR</sequence>
<name>A0ABY6IEH7_STRPE</name>
<organism evidence="4 5">
    <name type="scientific">Streptomyces peucetius</name>
    <dbReference type="NCBI Taxonomy" id="1950"/>
    <lineage>
        <taxon>Bacteria</taxon>
        <taxon>Bacillati</taxon>
        <taxon>Actinomycetota</taxon>
        <taxon>Actinomycetes</taxon>
        <taxon>Kitasatosporales</taxon>
        <taxon>Streptomycetaceae</taxon>
        <taxon>Streptomyces</taxon>
    </lineage>
</organism>
<feature type="region of interest" description="Disordered" evidence="1">
    <location>
        <begin position="1"/>
        <end position="20"/>
    </location>
</feature>
<dbReference type="InterPro" id="IPR012495">
    <property type="entry name" value="TadE-like_dom"/>
</dbReference>
<accession>A0ABY6IEH7</accession>
<keyword evidence="5" id="KW-1185">Reference proteome</keyword>
<keyword evidence="2" id="KW-0812">Transmembrane</keyword>
<dbReference type="Pfam" id="PF07811">
    <property type="entry name" value="TadE"/>
    <property type="match status" value="1"/>
</dbReference>
<protein>
    <submittedName>
        <fullName evidence="4">Pilus assembly protein</fullName>
    </submittedName>
</protein>
<evidence type="ECO:0000313" key="4">
    <source>
        <dbReference type="EMBL" id="UYQ64135.1"/>
    </source>
</evidence>
<proteinExistence type="predicted"/>
<dbReference type="RefSeq" id="WP_264246940.1">
    <property type="nucleotide sequence ID" value="NZ_CP107567.1"/>
</dbReference>
<dbReference type="Proteomes" id="UP001163878">
    <property type="component" value="Chromosome"/>
</dbReference>
<reference evidence="4" key="1">
    <citation type="submission" date="2022-10" db="EMBL/GenBank/DDBJ databases">
        <title>Cytochrome P450 Catalyzes Benzene Ring Formation in the Biosynthesis of Trialkyl-Substituted Aromatic Polyketides.</title>
        <authorList>
            <person name="Zhao E."/>
            <person name="Ge H."/>
        </authorList>
    </citation>
    <scope>NUCLEOTIDE SEQUENCE</scope>
    <source>
        <strain evidence="4">NA0869</strain>
    </source>
</reference>
<keyword evidence="2" id="KW-1133">Transmembrane helix</keyword>
<feature type="compositionally biased region" description="Basic and acidic residues" evidence="1">
    <location>
        <begin position="1"/>
        <end position="11"/>
    </location>
</feature>
<keyword evidence="2" id="KW-0472">Membrane</keyword>
<evidence type="ECO:0000256" key="2">
    <source>
        <dbReference type="SAM" id="Phobius"/>
    </source>
</evidence>
<evidence type="ECO:0000259" key="3">
    <source>
        <dbReference type="Pfam" id="PF07811"/>
    </source>
</evidence>
<evidence type="ECO:0000313" key="5">
    <source>
        <dbReference type="Proteomes" id="UP001163878"/>
    </source>
</evidence>